<feature type="domain" description="C2H2-type" evidence="12">
    <location>
        <begin position="250"/>
        <end position="278"/>
    </location>
</feature>
<evidence type="ECO:0000256" key="4">
    <source>
        <dbReference type="ARBA" id="ARBA00022737"/>
    </source>
</evidence>
<dbReference type="PROSITE" id="PS50157">
    <property type="entry name" value="ZINC_FINGER_C2H2_2"/>
    <property type="match status" value="4"/>
</dbReference>
<dbReference type="Pfam" id="PF00096">
    <property type="entry name" value="zf-C2H2"/>
    <property type="match status" value="3"/>
</dbReference>
<comment type="similarity">
    <text evidence="2">Belongs to the krueppel C2H2-type zinc-finger protein family.</text>
</comment>
<reference evidence="13 14" key="1">
    <citation type="submission" date="2024-09" db="EMBL/GenBank/DDBJ databases">
        <title>A chromosome-level genome assembly of Gray's grenadier anchovy, Coilia grayii.</title>
        <authorList>
            <person name="Fu Z."/>
        </authorList>
    </citation>
    <scope>NUCLEOTIDE SEQUENCE [LARGE SCALE GENOMIC DNA]</scope>
    <source>
        <strain evidence="13">G4</strain>
        <tissue evidence="13">Muscle</tissue>
    </source>
</reference>
<dbReference type="SMART" id="SM00355">
    <property type="entry name" value="ZnF_C2H2"/>
    <property type="match status" value="4"/>
</dbReference>
<feature type="compositionally biased region" description="Basic and acidic residues" evidence="11">
    <location>
        <begin position="66"/>
        <end position="86"/>
    </location>
</feature>
<evidence type="ECO:0000259" key="12">
    <source>
        <dbReference type="PROSITE" id="PS50157"/>
    </source>
</evidence>
<evidence type="ECO:0000313" key="13">
    <source>
        <dbReference type="EMBL" id="KAL2091135.1"/>
    </source>
</evidence>
<dbReference type="InterPro" id="IPR036236">
    <property type="entry name" value="Znf_C2H2_sf"/>
</dbReference>
<organism evidence="13 14">
    <name type="scientific">Coilia grayii</name>
    <name type="common">Gray's grenadier anchovy</name>
    <dbReference type="NCBI Taxonomy" id="363190"/>
    <lineage>
        <taxon>Eukaryota</taxon>
        <taxon>Metazoa</taxon>
        <taxon>Chordata</taxon>
        <taxon>Craniata</taxon>
        <taxon>Vertebrata</taxon>
        <taxon>Euteleostomi</taxon>
        <taxon>Actinopterygii</taxon>
        <taxon>Neopterygii</taxon>
        <taxon>Teleostei</taxon>
        <taxon>Clupei</taxon>
        <taxon>Clupeiformes</taxon>
        <taxon>Clupeoidei</taxon>
        <taxon>Engraulidae</taxon>
        <taxon>Coilinae</taxon>
        <taxon>Coilia</taxon>
    </lineage>
</organism>
<dbReference type="SUPFAM" id="SSF57667">
    <property type="entry name" value="beta-beta-alpha zinc fingers"/>
    <property type="match status" value="2"/>
</dbReference>
<dbReference type="PANTHER" id="PTHR16515:SF49">
    <property type="entry name" value="GASTRULA ZINC FINGER PROTEIN XLCGF49.1-LIKE-RELATED"/>
    <property type="match status" value="1"/>
</dbReference>
<evidence type="ECO:0000256" key="10">
    <source>
        <dbReference type="PROSITE-ProRule" id="PRU00042"/>
    </source>
</evidence>
<accession>A0ABD1JW74</accession>
<gene>
    <name evidence="13" type="ORF">ACEWY4_013398</name>
</gene>
<evidence type="ECO:0000256" key="2">
    <source>
        <dbReference type="ARBA" id="ARBA00006991"/>
    </source>
</evidence>
<dbReference type="FunFam" id="3.30.160.60:FF:000290">
    <property type="entry name" value="Zinc finger protein 697 isoform X1"/>
    <property type="match status" value="1"/>
</dbReference>
<dbReference type="GO" id="GO:0008270">
    <property type="term" value="F:zinc ion binding"/>
    <property type="evidence" value="ECO:0007669"/>
    <property type="project" value="UniProtKB-KW"/>
</dbReference>
<proteinExistence type="inferred from homology"/>
<keyword evidence="5 10" id="KW-0863">Zinc-finger</keyword>
<feature type="region of interest" description="Disordered" evidence="11">
    <location>
        <begin position="360"/>
        <end position="400"/>
    </location>
</feature>
<evidence type="ECO:0000256" key="3">
    <source>
        <dbReference type="ARBA" id="ARBA00022723"/>
    </source>
</evidence>
<feature type="compositionally biased region" description="Low complexity" evidence="11">
    <location>
        <begin position="391"/>
        <end position="400"/>
    </location>
</feature>
<dbReference type="PANTHER" id="PTHR16515">
    <property type="entry name" value="PR DOMAIN ZINC FINGER PROTEIN"/>
    <property type="match status" value="1"/>
</dbReference>
<dbReference type="GO" id="GO:0005634">
    <property type="term" value="C:nucleus"/>
    <property type="evidence" value="ECO:0007669"/>
    <property type="project" value="UniProtKB-SubCell"/>
</dbReference>
<dbReference type="Gene3D" id="3.30.160.60">
    <property type="entry name" value="Classic Zinc Finger"/>
    <property type="match status" value="4"/>
</dbReference>
<evidence type="ECO:0000256" key="7">
    <source>
        <dbReference type="ARBA" id="ARBA00023015"/>
    </source>
</evidence>
<feature type="region of interest" description="Disordered" evidence="11">
    <location>
        <begin position="150"/>
        <end position="169"/>
    </location>
</feature>
<dbReference type="PROSITE" id="PS00028">
    <property type="entry name" value="ZINC_FINGER_C2H2_1"/>
    <property type="match status" value="4"/>
</dbReference>
<feature type="domain" description="C2H2-type" evidence="12">
    <location>
        <begin position="335"/>
        <end position="362"/>
    </location>
</feature>
<feature type="domain" description="C2H2-type" evidence="12">
    <location>
        <begin position="279"/>
        <end position="306"/>
    </location>
</feature>
<feature type="compositionally biased region" description="Basic residues" evidence="11">
    <location>
        <begin position="360"/>
        <end position="372"/>
    </location>
</feature>
<evidence type="ECO:0000313" key="14">
    <source>
        <dbReference type="Proteomes" id="UP001591681"/>
    </source>
</evidence>
<feature type="domain" description="C2H2-type" evidence="12">
    <location>
        <begin position="307"/>
        <end position="334"/>
    </location>
</feature>
<dbReference type="FunFam" id="3.30.160.60:FF:000056">
    <property type="entry name" value="Zinc finger and SCAN domain-containing 20"/>
    <property type="match status" value="1"/>
</dbReference>
<name>A0ABD1JW74_9TELE</name>
<evidence type="ECO:0000256" key="5">
    <source>
        <dbReference type="ARBA" id="ARBA00022771"/>
    </source>
</evidence>
<evidence type="ECO:0000256" key="1">
    <source>
        <dbReference type="ARBA" id="ARBA00004123"/>
    </source>
</evidence>
<evidence type="ECO:0000256" key="9">
    <source>
        <dbReference type="ARBA" id="ARBA00023242"/>
    </source>
</evidence>
<dbReference type="Proteomes" id="UP001591681">
    <property type="component" value="Unassembled WGS sequence"/>
</dbReference>
<dbReference type="InterPro" id="IPR013087">
    <property type="entry name" value="Znf_C2H2_type"/>
</dbReference>
<dbReference type="EMBL" id="JBHFQA010000011">
    <property type="protein sequence ID" value="KAL2091135.1"/>
    <property type="molecule type" value="Genomic_DNA"/>
</dbReference>
<keyword evidence="9" id="KW-0539">Nucleus</keyword>
<evidence type="ECO:0000256" key="6">
    <source>
        <dbReference type="ARBA" id="ARBA00022833"/>
    </source>
</evidence>
<dbReference type="InterPro" id="IPR050331">
    <property type="entry name" value="Zinc_finger"/>
</dbReference>
<keyword evidence="7" id="KW-0805">Transcription regulation</keyword>
<sequence>MTKLDVLNLYLKERLKVAADEIFQVIKDTILEYQNEIALTKEENRDLKQRLSDVGTISAGIQRVLSAERRPPEASPACERELRTEPVPDNSQSPEIIEVKHEDDLPIVITPDTAEPQEDNLVTTPPLFIADSEQTLPNAFPSYTPHMTEDSGLDPVSAGPSQPIKVESGSDDCSIVEFSPELAHSSSMHPDGTMDDSAVGYMTDSAMGYLSQSCVQGPSTLLGGDMCDLPPQSTGVEVDQAHHSGGGQPFYCALCGRGFGSAREMAIHKQVAHAKDKPYRCGVCGKCFRYSGKFKEHQRIHTGERPYRCHVCFKGFNQTAHLKVHLRIHTGEKPYSCPLCGKRFSQSSQIKGHLRTHTRHTTGTHTHTHMPQHGHMSSLTHMHSHTHTDTHATAQSDEPS</sequence>
<keyword evidence="6" id="KW-0862">Zinc</keyword>
<dbReference type="FunFam" id="3.30.160.60:FF:002343">
    <property type="entry name" value="Zinc finger protein 33A"/>
    <property type="match status" value="1"/>
</dbReference>
<comment type="caution">
    <text evidence="13">The sequence shown here is derived from an EMBL/GenBank/DDBJ whole genome shotgun (WGS) entry which is preliminary data.</text>
</comment>
<feature type="region of interest" description="Disordered" evidence="11">
    <location>
        <begin position="66"/>
        <end position="92"/>
    </location>
</feature>
<comment type="subcellular location">
    <subcellularLocation>
        <location evidence="1">Nucleus</location>
    </subcellularLocation>
</comment>
<dbReference type="AlphaFoldDB" id="A0ABD1JW74"/>
<evidence type="ECO:0000256" key="8">
    <source>
        <dbReference type="ARBA" id="ARBA00023163"/>
    </source>
</evidence>
<keyword evidence="3" id="KW-0479">Metal-binding</keyword>
<keyword evidence="8" id="KW-0804">Transcription</keyword>
<evidence type="ECO:0000256" key="11">
    <source>
        <dbReference type="SAM" id="MobiDB-lite"/>
    </source>
</evidence>
<protein>
    <recommendedName>
        <fullName evidence="12">C2H2-type domain-containing protein</fullName>
    </recommendedName>
</protein>
<keyword evidence="4" id="KW-0677">Repeat</keyword>
<keyword evidence="14" id="KW-1185">Reference proteome</keyword>